<feature type="region of interest" description="Disordered" evidence="1">
    <location>
        <begin position="135"/>
        <end position="156"/>
    </location>
</feature>
<dbReference type="STRING" id="745366.GA0070213_105447"/>
<evidence type="ECO:0000259" key="3">
    <source>
        <dbReference type="Pfam" id="PF07811"/>
    </source>
</evidence>
<dbReference type="Pfam" id="PF07811">
    <property type="entry name" value="TadE"/>
    <property type="match status" value="1"/>
</dbReference>
<dbReference type="AlphaFoldDB" id="A0A1C5IFZ8"/>
<dbReference type="Proteomes" id="UP000199360">
    <property type="component" value="Unassembled WGS sequence"/>
</dbReference>
<organism evidence="4 5">
    <name type="scientific">Micromonospora humi</name>
    <dbReference type="NCBI Taxonomy" id="745366"/>
    <lineage>
        <taxon>Bacteria</taxon>
        <taxon>Bacillati</taxon>
        <taxon>Actinomycetota</taxon>
        <taxon>Actinomycetes</taxon>
        <taxon>Micromonosporales</taxon>
        <taxon>Micromonosporaceae</taxon>
        <taxon>Micromonospora</taxon>
    </lineage>
</organism>
<dbReference type="OrthoDB" id="4869119at2"/>
<reference evidence="5" key="1">
    <citation type="submission" date="2016-06" db="EMBL/GenBank/DDBJ databases">
        <authorList>
            <person name="Varghese N."/>
            <person name="Submissions Spin"/>
        </authorList>
    </citation>
    <scope>NUCLEOTIDE SEQUENCE [LARGE SCALE GENOMIC DNA]</scope>
    <source>
        <strain evidence="5">DSM 45647</strain>
    </source>
</reference>
<dbReference type="InterPro" id="IPR012495">
    <property type="entry name" value="TadE-like_dom"/>
</dbReference>
<evidence type="ECO:0000256" key="1">
    <source>
        <dbReference type="SAM" id="MobiDB-lite"/>
    </source>
</evidence>
<accession>A0A1C5IFZ8</accession>
<protein>
    <submittedName>
        <fullName evidence="4">TadE-like protein</fullName>
    </submittedName>
</protein>
<gene>
    <name evidence="4" type="ORF">GA0070213_105447</name>
</gene>
<feature type="transmembrane region" description="Helical" evidence="2">
    <location>
        <begin position="12"/>
        <end position="32"/>
    </location>
</feature>
<feature type="domain" description="TadE-like" evidence="3">
    <location>
        <begin position="9"/>
        <end position="51"/>
    </location>
</feature>
<evidence type="ECO:0000256" key="2">
    <source>
        <dbReference type="SAM" id="Phobius"/>
    </source>
</evidence>
<name>A0A1C5IFZ8_9ACTN</name>
<proteinExistence type="predicted"/>
<keyword evidence="5" id="KW-1185">Reference proteome</keyword>
<keyword evidence="2" id="KW-1133">Transmembrane helix</keyword>
<keyword evidence="2" id="KW-0812">Transmembrane</keyword>
<dbReference type="EMBL" id="FMDM01000005">
    <property type="protein sequence ID" value="SCG57290.1"/>
    <property type="molecule type" value="Genomic_DNA"/>
</dbReference>
<keyword evidence="2" id="KW-0472">Membrane</keyword>
<sequence>MRPVPRDRGSVSIEVAVLAPAFIALMVLAGVAGRTAVADEAVESAAHDAARAASLARTGADGRKAAEKAARDQLNWSGLRCTAPPRLDLTGSVAGKRATFAAAYRSAAGVPATVTVTVTCTVSFDDLRAPGLPGVPGGKTVSARFTSPLDTYRSRG</sequence>
<evidence type="ECO:0000313" key="4">
    <source>
        <dbReference type="EMBL" id="SCG57290.1"/>
    </source>
</evidence>
<evidence type="ECO:0000313" key="5">
    <source>
        <dbReference type="Proteomes" id="UP000199360"/>
    </source>
</evidence>